<dbReference type="PANTHER" id="PTHR11558:SF11">
    <property type="entry name" value="SPERMIDINE SYNTHASE"/>
    <property type="match status" value="1"/>
</dbReference>
<dbReference type="AlphaFoldDB" id="A0A953LIR4"/>
<evidence type="ECO:0000256" key="4">
    <source>
        <dbReference type="HAMAP-Rule" id="MF_00198"/>
    </source>
</evidence>
<feature type="binding site" evidence="4">
    <location>
        <position position="163"/>
    </location>
    <ligand>
        <name>S-methyl-5'-thioadenosine</name>
        <dbReference type="ChEBI" id="CHEBI:17509"/>
    </ligand>
</feature>
<dbReference type="GO" id="GO:0004766">
    <property type="term" value="F:spermidine synthase activity"/>
    <property type="evidence" value="ECO:0007669"/>
    <property type="project" value="UniProtKB-UniRule"/>
</dbReference>
<dbReference type="SUPFAM" id="SSF53335">
    <property type="entry name" value="S-adenosyl-L-methionine-dependent methyltransferases"/>
    <property type="match status" value="1"/>
</dbReference>
<evidence type="ECO:0000313" key="9">
    <source>
        <dbReference type="EMBL" id="MBY6276349.1"/>
    </source>
</evidence>
<dbReference type="EMBL" id="PIUK01000075">
    <property type="protein sequence ID" value="MBY6276349.1"/>
    <property type="molecule type" value="Genomic_DNA"/>
</dbReference>
<dbReference type="InterPro" id="IPR030374">
    <property type="entry name" value="PABS"/>
</dbReference>
<comment type="caution">
    <text evidence="9">The sequence shown here is derived from an EMBL/GenBank/DDBJ whole genome shotgun (WGS) entry which is preliminary data.</text>
</comment>
<feature type="domain" description="PABS" evidence="8">
    <location>
        <begin position="2"/>
        <end position="236"/>
    </location>
</feature>
<evidence type="ECO:0000256" key="1">
    <source>
        <dbReference type="ARBA" id="ARBA00007867"/>
    </source>
</evidence>
<keyword evidence="3 4" id="KW-0620">Polyamine biosynthesis</keyword>
<comment type="pathway">
    <text evidence="4">Amine and polyamine biosynthesis; spermidine biosynthesis; spermidine from putrescine: step 1/1.</text>
</comment>
<dbReference type="EC" id="2.5.1.16" evidence="4"/>
<evidence type="ECO:0000259" key="8">
    <source>
        <dbReference type="PROSITE" id="PS51006"/>
    </source>
</evidence>
<dbReference type="GO" id="GO:0005829">
    <property type="term" value="C:cytosol"/>
    <property type="evidence" value="ECO:0007669"/>
    <property type="project" value="TreeGrafter"/>
</dbReference>
<protein>
    <recommendedName>
        <fullName evidence="4">Polyamine aminopropyltransferase</fullName>
    </recommendedName>
    <alternativeName>
        <fullName evidence="4">Putrescine aminopropyltransferase</fullName>
        <shortName evidence="4">PAPT</shortName>
    </alternativeName>
    <alternativeName>
        <fullName evidence="4">Spermidine synthase</fullName>
        <shortName evidence="4">SPDS</shortName>
        <shortName evidence="4">SPDSY</shortName>
        <ecNumber evidence="4">2.5.1.16</ecNumber>
    </alternativeName>
</protein>
<feature type="binding site" evidence="4">
    <location>
        <position position="31"/>
    </location>
    <ligand>
        <name>S-methyl-5'-thioadenosine</name>
        <dbReference type="ChEBI" id="CHEBI:17509"/>
    </ligand>
</feature>
<dbReference type="PROSITE" id="PS01330">
    <property type="entry name" value="PABS_1"/>
    <property type="match status" value="1"/>
</dbReference>
<evidence type="ECO:0000256" key="5">
    <source>
        <dbReference type="PROSITE-ProRule" id="PRU00354"/>
    </source>
</evidence>
<feature type="binding site" evidence="4">
    <location>
        <position position="62"/>
    </location>
    <ligand>
        <name>spermidine</name>
        <dbReference type="ChEBI" id="CHEBI:57834"/>
    </ligand>
</feature>
<dbReference type="InterPro" id="IPR001045">
    <property type="entry name" value="Spermi_synthase"/>
</dbReference>
<feature type="binding site" evidence="4">
    <location>
        <begin position="156"/>
        <end position="159"/>
    </location>
    <ligand>
        <name>spermidine</name>
        <dbReference type="ChEBI" id="CHEBI:57834"/>
    </ligand>
</feature>
<evidence type="ECO:0000256" key="7">
    <source>
        <dbReference type="RuleBase" id="RU003837"/>
    </source>
</evidence>
<evidence type="ECO:0000256" key="2">
    <source>
        <dbReference type="ARBA" id="ARBA00022679"/>
    </source>
</evidence>
<dbReference type="Proteomes" id="UP000732377">
    <property type="component" value="Unassembled WGS sequence"/>
</dbReference>
<dbReference type="InterPro" id="IPR030373">
    <property type="entry name" value="PABS_CS"/>
</dbReference>
<dbReference type="InterPro" id="IPR029063">
    <property type="entry name" value="SAM-dependent_MTases_sf"/>
</dbReference>
<comment type="similarity">
    <text evidence="1 4 6">Belongs to the spermidine/spermine synthase family.</text>
</comment>
<comment type="catalytic activity">
    <reaction evidence="4 7">
        <text>S-adenosyl 3-(methylsulfanyl)propylamine + putrescine = S-methyl-5'-thioadenosine + spermidine + H(+)</text>
        <dbReference type="Rhea" id="RHEA:12721"/>
        <dbReference type="ChEBI" id="CHEBI:15378"/>
        <dbReference type="ChEBI" id="CHEBI:17509"/>
        <dbReference type="ChEBI" id="CHEBI:57443"/>
        <dbReference type="ChEBI" id="CHEBI:57834"/>
        <dbReference type="ChEBI" id="CHEBI:326268"/>
        <dbReference type="EC" id="2.5.1.16"/>
    </reaction>
</comment>
<accession>A0A953LIR4</accession>
<evidence type="ECO:0000256" key="6">
    <source>
        <dbReference type="RuleBase" id="RU003836"/>
    </source>
</evidence>
<dbReference type="Gene3D" id="2.30.140.10">
    <property type="entry name" value="Spermidine synthase, tetramerisation domain"/>
    <property type="match status" value="1"/>
</dbReference>
<reference evidence="9" key="1">
    <citation type="submission" date="2017-11" db="EMBL/GenBank/DDBJ databases">
        <title>Three new genomes from thermophilic consortium.</title>
        <authorList>
            <person name="Quaggio R."/>
            <person name="Amgarten D."/>
            <person name="Setubal J.C."/>
        </authorList>
    </citation>
    <scope>NUCLEOTIDE SEQUENCE</scope>
    <source>
        <strain evidence="9">ZCTH01-B2</strain>
    </source>
</reference>
<dbReference type="GO" id="GO:0008295">
    <property type="term" value="P:spermidine biosynthetic process"/>
    <property type="evidence" value="ECO:0007669"/>
    <property type="project" value="UniProtKB-UniRule"/>
</dbReference>
<dbReference type="PROSITE" id="PS51006">
    <property type="entry name" value="PABS_2"/>
    <property type="match status" value="1"/>
</dbReference>
<dbReference type="Pfam" id="PF01564">
    <property type="entry name" value="Spermine_synth"/>
    <property type="match status" value="1"/>
</dbReference>
<feature type="binding site" evidence="4">
    <location>
        <position position="106"/>
    </location>
    <ligand>
        <name>S-methyl-5'-thioadenosine</name>
        <dbReference type="ChEBI" id="CHEBI:17509"/>
    </ligand>
</feature>
<dbReference type="RefSeq" id="WP_273379366.1">
    <property type="nucleotide sequence ID" value="NZ_PIUK01000075.1"/>
</dbReference>
<dbReference type="InterPro" id="IPR037163">
    <property type="entry name" value="Spermidine_synt_N_sf"/>
</dbReference>
<keyword evidence="2 4" id="KW-0808">Transferase</keyword>
<dbReference type="InterPro" id="IPR035246">
    <property type="entry name" value="Spermidine_synt_N"/>
</dbReference>
<sequence>MELFLTENQTEDMRLSVRATRVLHHEKTPYQELLVVETPQWGRLMALDGFFQTCDRDEFVYHEMGAHVPLCTHPNPRRVLIIGGGDGGMAREAARHPEVERVDLVEIDERVVECCKQYFPQIAVALSGNPKVHVHIADGIQWVQEHEAEYDVVIIDSSEPIGPGEGLFTANFYARVFRCLKDDGILVAQTESPWVNAPVIQRAYRGIRQSFPITRLYTCAVPTYPTGLWSFTLGSKKYDPLQAEPEKRVGALGELRYYTPEVHRAAFQLPVFVQRILAEAEAEEEQP</sequence>
<dbReference type="NCBIfam" id="TIGR00417">
    <property type="entry name" value="speE"/>
    <property type="match status" value="1"/>
</dbReference>
<dbReference type="Gene3D" id="3.40.50.150">
    <property type="entry name" value="Vaccinia Virus protein VP39"/>
    <property type="match status" value="1"/>
</dbReference>
<dbReference type="Pfam" id="PF17284">
    <property type="entry name" value="Spermine_synt_N"/>
    <property type="match status" value="1"/>
</dbReference>
<feature type="active site" description="Proton acceptor" evidence="4 5">
    <location>
        <position position="156"/>
    </location>
</feature>
<comment type="function">
    <text evidence="4">Catalyzes the irreversible transfer of a propylamine group from the amino donor S-adenosylmethioninamine (decarboxy-AdoMet) to putrescine (1,4-diaminobutane) to yield spermidine.</text>
</comment>
<gene>
    <name evidence="4" type="primary">speE</name>
    <name evidence="9" type="ORF">CWE10_09075</name>
</gene>
<comment type="subunit">
    <text evidence="4">Homodimer or homotetramer.</text>
</comment>
<name>A0A953LIR4_SYMTR</name>
<feature type="binding site" evidence="4">
    <location>
        <position position="86"/>
    </location>
    <ligand>
        <name>spermidine</name>
        <dbReference type="ChEBI" id="CHEBI:57834"/>
    </ligand>
</feature>
<dbReference type="PANTHER" id="PTHR11558">
    <property type="entry name" value="SPERMIDINE/SPERMINE SYNTHASE"/>
    <property type="match status" value="1"/>
</dbReference>
<keyword evidence="4 7" id="KW-0745">Spermidine biosynthesis</keyword>
<dbReference type="HAMAP" id="MF_00198">
    <property type="entry name" value="Spermidine_synth"/>
    <property type="match status" value="1"/>
</dbReference>
<dbReference type="NCBIfam" id="NF002010">
    <property type="entry name" value="PRK00811.1"/>
    <property type="match status" value="1"/>
</dbReference>
<feature type="binding site" evidence="4">
    <location>
        <begin position="138"/>
        <end position="139"/>
    </location>
    <ligand>
        <name>S-methyl-5'-thioadenosine</name>
        <dbReference type="ChEBI" id="CHEBI:17509"/>
    </ligand>
</feature>
<evidence type="ECO:0000313" key="10">
    <source>
        <dbReference type="Proteomes" id="UP000732377"/>
    </source>
</evidence>
<organism evidence="9 10">
    <name type="scientific">Symbiobacterium thermophilum</name>
    <dbReference type="NCBI Taxonomy" id="2734"/>
    <lineage>
        <taxon>Bacteria</taxon>
        <taxon>Bacillati</taxon>
        <taxon>Bacillota</taxon>
        <taxon>Clostridia</taxon>
        <taxon>Eubacteriales</taxon>
        <taxon>Symbiobacteriaceae</taxon>
        <taxon>Symbiobacterium</taxon>
    </lineage>
</organism>
<dbReference type="CDD" id="cd02440">
    <property type="entry name" value="AdoMet_MTases"/>
    <property type="match status" value="1"/>
</dbReference>
<proteinExistence type="inferred from homology"/>
<evidence type="ECO:0000256" key="3">
    <source>
        <dbReference type="ARBA" id="ARBA00023115"/>
    </source>
</evidence>